<accession>A0A2V3IKN4</accession>
<comment type="subcellular location">
    <subcellularLocation>
        <location evidence="1">Nucleus</location>
    </subcellularLocation>
</comment>
<name>A0A2V3IKN4_9FLOR</name>
<protein>
    <recommendedName>
        <fullName evidence="9">Negative elongation factor D</fullName>
    </recommendedName>
</protein>
<evidence type="ECO:0000256" key="6">
    <source>
        <dbReference type="ARBA" id="ARBA00023242"/>
    </source>
</evidence>
<evidence type="ECO:0000256" key="4">
    <source>
        <dbReference type="ARBA" id="ARBA00023015"/>
    </source>
</evidence>
<reference evidence="7 8" key="1">
    <citation type="journal article" date="2018" name="Mol. Biol. Evol.">
        <title>Analysis of the draft genome of the red seaweed Gracilariopsis chorda provides insights into genome size evolution in Rhodophyta.</title>
        <authorList>
            <person name="Lee J."/>
            <person name="Yang E.C."/>
            <person name="Graf L."/>
            <person name="Yang J.H."/>
            <person name="Qiu H."/>
            <person name="Zel Zion U."/>
            <person name="Chan C.X."/>
            <person name="Stephens T.G."/>
            <person name="Weber A.P.M."/>
            <person name="Boo G.H."/>
            <person name="Boo S.M."/>
            <person name="Kim K.M."/>
            <person name="Shin Y."/>
            <person name="Jung M."/>
            <person name="Lee S.J."/>
            <person name="Yim H.S."/>
            <person name="Lee J.H."/>
            <person name="Bhattacharya D."/>
            <person name="Yoon H.S."/>
        </authorList>
    </citation>
    <scope>NUCLEOTIDE SEQUENCE [LARGE SCALE GENOMIC DNA]</scope>
    <source>
        <strain evidence="7 8">SKKU-2015</strain>
        <tissue evidence="7">Whole body</tissue>
    </source>
</reference>
<organism evidence="7 8">
    <name type="scientific">Gracilariopsis chorda</name>
    <dbReference type="NCBI Taxonomy" id="448386"/>
    <lineage>
        <taxon>Eukaryota</taxon>
        <taxon>Rhodophyta</taxon>
        <taxon>Florideophyceae</taxon>
        <taxon>Rhodymeniophycidae</taxon>
        <taxon>Gracilariales</taxon>
        <taxon>Gracilariaceae</taxon>
        <taxon>Gracilariopsis</taxon>
    </lineage>
</organism>
<keyword evidence="3" id="KW-0678">Repressor</keyword>
<proteinExistence type="inferred from homology"/>
<dbReference type="AlphaFoldDB" id="A0A2V3IKN4"/>
<dbReference type="EMBL" id="NBIV01000155">
    <property type="protein sequence ID" value="PXF42637.1"/>
    <property type="molecule type" value="Genomic_DNA"/>
</dbReference>
<evidence type="ECO:0000256" key="2">
    <source>
        <dbReference type="ARBA" id="ARBA00005726"/>
    </source>
</evidence>
<dbReference type="InterPro" id="IPR006942">
    <property type="entry name" value="TH1"/>
</dbReference>
<evidence type="ECO:0000256" key="3">
    <source>
        <dbReference type="ARBA" id="ARBA00022491"/>
    </source>
</evidence>
<keyword evidence="8" id="KW-1185">Reference proteome</keyword>
<evidence type="ECO:0008006" key="9">
    <source>
        <dbReference type="Google" id="ProtNLM"/>
    </source>
</evidence>
<evidence type="ECO:0000313" key="7">
    <source>
        <dbReference type="EMBL" id="PXF42637.1"/>
    </source>
</evidence>
<dbReference type="PANTHER" id="PTHR12144">
    <property type="entry name" value="NEGATIVE ELONGATION FACTOR D"/>
    <property type="match status" value="1"/>
</dbReference>
<gene>
    <name evidence="7" type="ORF">BWQ96_07641</name>
</gene>
<comment type="similarity">
    <text evidence="2">Belongs to the NELF-D family.</text>
</comment>
<sequence length="608" mass="68180">MSNPLAAFQREDAILQNDVIEKLETYAASGGNVKAACDALSESYIGRPDALRAIVDWIVQSLDGEQNLIDSFQHQLLTNADAAIPRIDAALATQSEASALISKTLASPTWANVLFKNAEEHQQSLFADRVFQEARLQEVGFTADLIGSAQDLMEAVVQQERVIFGTENPMESEVKRAIRKIAALTTSNESATFVVFQFISQLEHLSTDLFLKRGYQYVVQEIRKEVINCVTAIGGESERVAKQWIYRLLILADSSIYGQQIPEVFIDALMGILDVTPRIRLEKHIKIVTHLYGTLLGQPILTNIRGSLLELRADVRDDPIVKSLLIHALCHEEITDALLALLFNSGSNKSNVVQANLKKRECLCLLVAYSKTFLPLQHDEIVRRLSNKETLAELNLRVRKAKRDLTHVVRVCEELKHGTVVSKFKRKAIEMFASAIEDFITAKGILIWAEKSLRGGKDVRSLLVSAEKYLGFLEAIAFYHSCLRKAVLNVILTAYMREYSGLESANVEQLRTILMNSITGMTKFMAGSDIVYSMAERWLMEEETEEEHFSRFVVSLLRAISPPYEPQFLSCLTEFLRHERVLRAVLADDTASSLVKEFELTISAQAAP</sequence>
<dbReference type="Pfam" id="PF04858">
    <property type="entry name" value="TH1"/>
    <property type="match status" value="2"/>
</dbReference>
<dbReference type="OrthoDB" id="511287at2759"/>
<dbReference type="PANTHER" id="PTHR12144:SF0">
    <property type="entry name" value="NEGATIVE ELONGATION FACTOR C_D"/>
    <property type="match status" value="1"/>
</dbReference>
<dbReference type="GO" id="GO:0003723">
    <property type="term" value="F:RNA binding"/>
    <property type="evidence" value="ECO:0007669"/>
    <property type="project" value="TreeGrafter"/>
</dbReference>
<keyword evidence="4" id="KW-0805">Transcription regulation</keyword>
<keyword evidence="5" id="KW-0804">Transcription</keyword>
<keyword evidence="6" id="KW-0539">Nucleus</keyword>
<dbReference type="Proteomes" id="UP000247409">
    <property type="component" value="Unassembled WGS sequence"/>
</dbReference>
<evidence type="ECO:0000256" key="5">
    <source>
        <dbReference type="ARBA" id="ARBA00023163"/>
    </source>
</evidence>
<evidence type="ECO:0000256" key="1">
    <source>
        <dbReference type="ARBA" id="ARBA00004123"/>
    </source>
</evidence>
<evidence type="ECO:0000313" key="8">
    <source>
        <dbReference type="Proteomes" id="UP000247409"/>
    </source>
</evidence>
<dbReference type="GO" id="GO:0034244">
    <property type="term" value="P:negative regulation of transcription elongation by RNA polymerase II"/>
    <property type="evidence" value="ECO:0007669"/>
    <property type="project" value="TreeGrafter"/>
</dbReference>
<dbReference type="GO" id="GO:0032021">
    <property type="term" value="C:NELF complex"/>
    <property type="evidence" value="ECO:0007669"/>
    <property type="project" value="TreeGrafter"/>
</dbReference>
<comment type="caution">
    <text evidence="7">The sequence shown here is derived from an EMBL/GenBank/DDBJ whole genome shotgun (WGS) entry which is preliminary data.</text>
</comment>